<keyword evidence="2" id="KW-0675">Receptor</keyword>
<dbReference type="AlphaFoldDB" id="A0A2K3LTH7"/>
<dbReference type="PANTHER" id="PTHR46890:SF50">
    <property type="entry name" value="RNA-DIRECTED DNA POLYMERASE, EUKARYOTA, REVERSE TRANSCRIPTASE ZINC-BINDING DOMAIN PROTEIN-RELATED"/>
    <property type="match status" value="1"/>
</dbReference>
<evidence type="ECO:0000259" key="1">
    <source>
        <dbReference type="PROSITE" id="PS50878"/>
    </source>
</evidence>
<dbReference type="InterPro" id="IPR052343">
    <property type="entry name" value="Retrotransposon-Effector_Assoc"/>
</dbReference>
<gene>
    <name evidence="2" type="ORF">L195_g037870</name>
</gene>
<dbReference type="PANTHER" id="PTHR46890">
    <property type="entry name" value="NON-LTR RETROLELEMENT REVERSE TRANSCRIPTASE-LIKE PROTEIN-RELATED"/>
    <property type="match status" value="1"/>
</dbReference>
<dbReference type="PROSITE" id="PS50878">
    <property type="entry name" value="RT_POL"/>
    <property type="match status" value="1"/>
</dbReference>
<reference evidence="2 3" key="2">
    <citation type="journal article" date="2017" name="Front. Plant Sci.">
        <title>Gene Classification and Mining of Molecular Markers Useful in Red Clover (Trifolium pratense) Breeding.</title>
        <authorList>
            <person name="Istvanek J."/>
            <person name="Dluhosova J."/>
            <person name="Dluhos P."/>
            <person name="Patkova L."/>
            <person name="Nedelnik J."/>
            <person name="Repkova J."/>
        </authorList>
    </citation>
    <scope>NUCLEOTIDE SEQUENCE [LARGE SCALE GENOMIC DNA]</scope>
    <source>
        <strain evidence="3">cv. Tatra</strain>
        <tissue evidence="2">Young leaves</tissue>
    </source>
</reference>
<dbReference type="InterPro" id="IPR000477">
    <property type="entry name" value="RT_dom"/>
</dbReference>
<dbReference type="SUPFAM" id="SSF56672">
    <property type="entry name" value="DNA/RNA polymerases"/>
    <property type="match status" value="1"/>
</dbReference>
<sequence>MNIKGKKAYVIKEKLKCLKEELRGWNREVFGILDLNIEKTVKELNEVEGLVGSAGANMVLGDKTSINKKFWEQLHFKESLIKQKSRMKWVREGDSNTRFFHASLKSRRRRNQLVMIRKGDNWIQGVENVKLEVKNYFTRNFTEDWHNRPFVNGINFNELSTEDNVLLLQPFSEEEVREVIWSCDGNKSPGPDGFNFNFLKECWLTLKSDVMEFLNEFHQNAVLPKAITASFLALIPKKDHPQYLSDYRPICLIGVLYKILSKVLAGRLKNVMGKLISKCQSAFLPGRQILDGVVVLNEIIDLAKRRKDRCLLFKVDFERAYDTISWNYLERLMLKMGFADRWMKWMKACIFNSSMSVLINGSPTEDFTVGKGLRQGDPLSPFLFLIAAEGLTGMVNKAVDIGKFAGFMVNDSIQFQILQFADDTILMGDSSWDNIRTMKSILRGFELVSGLKINFVKSKLYGINVEANFLAAAASFLDCSHDSIPFKFLGIPVGANPRRQATWKPIVESMTKRLSNWNSRNLSFGGSTKHY</sequence>
<accession>A0A2K3LTH7</accession>
<reference evidence="2 3" key="1">
    <citation type="journal article" date="2014" name="Am. J. Bot.">
        <title>Genome assembly and annotation for red clover (Trifolium pratense; Fabaceae).</title>
        <authorList>
            <person name="Istvanek J."/>
            <person name="Jaros M."/>
            <person name="Krenek A."/>
            <person name="Repkova J."/>
        </authorList>
    </citation>
    <scope>NUCLEOTIDE SEQUENCE [LARGE SCALE GENOMIC DNA]</scope>
    <source>
        <strain evidence="3">cv. Tatra</strain>
        <tissue evidence="2">Young leaves</tissue>
    </source>
</reference>
<dbReference type="EMBL" id="ASHM01040711">
    <property type="protein sequence ID" value="PNX81845.1"/>
    <property type="molecule type" value="Genomic_DNA"/>
</dbReference>
<protein>
    <submittedName>
        <fullName evidence="2">Cysteine-rich receptor-like protein kinase</fullName>
    </submittedName>
</protein>
<evidence type="ECO:0000313" key="2">
    <source>
        <dbReference type="EMBL" id="PNX81845.1"/>
    </source>
</evidence>
<keyword evidence="2" id="KW-0418">Kinase</keyword>
<dbReference type="GO" id="GO:0016301">
    <property type="term" value="F:kinase activity"/>
    <property type="evidence" value="ECO:0007669"/>
    <property type="project" value="UniProtKB-KW"/>
</dbReference>
<organism evidence="2 3">
    <name type="scientific">Trifolium pratense</name>
    <name type="common">Red clover</name>
    <dbReference type="NCBI Taxonomy" id="57577"/>
    <lineage>
        <taxon>Eukaryota</taxon>
        <taxon>Viridiplantae</taxon>
        <taxon>Streptophyta</taxon>
        <taxon>Embryophyta</taxon>
        <taxon>Tracheophyta</taxon>
        <taxon>Spermatophyta</taxon>
        <taxon>Magnoliopsida</taxon>
        <taxon>eudicotyledons</taxon>
        <taxon>Gunneridae</taxon>
        <taxon>Pentapetalae</taxon>
        <taxon>rosids</taxon>
        <taxon>fabids</taxon>
        <taxon>Fabales</taxon>
        <taxon>Fabaceae</taxon>
        <taxon>Papilionoideae</taxon>
        <taxon>50 kb inversion clade</taxon>
        <taxon>NPAAA clade</taxon>
        <taxon>Hologalegina</taxon>
        <taxon>IRL clade</taxon>
        <taxon>Trifolieae</taxon>
        <taxon>Trifolium</taxon>
    </lineage>
</organism>
<feature type="domain" description="Reverse transcriptase" evidence="1">
    <location>
        <begin position="216"/>
        <end position="493"/>
    </location>
</feature>
<dbReference type="Pfam" id="PF00078">
    <property type="entry name" value="RVT_1"/>
    <property type="match status" value="1"/>
</dbReference>
<dbReference type="Proteomes" id="UP000236291">
    <property type="component" value="Unassembled WGS sequence"/>
</dbReference>
<dbReference type="InterPro" id="IPR043502">
    <property type="entry name" value="DNA/RNA_pol_sf"/>
</dbReference>
<comment type="caution">
    <text evidence="2">The sequence shown here is derived from an EMBL/GenBank/DDBJ whole genome shotgun (WGS) entry which is preliminary data.</text>
</comment>
<proteinExistence type="predicted"/>
<dbReference type="CDD" id="cd01650">
    <property type="entry name" value="RT_nLTR_like"/>
    <property type="match status" value="1"/>
</dbReference>
<name>A0A2K3LTH7_TRIPR</name>
<keyword evidence="2" id="KW-0808">Transferase</keyword>
<dbReference type="STRING" id="57577.A0A2K3LTH7"/>
<evidence type="ECO:0000313" key="3">
    <source>
        <dbReference type="Proteomes" id="UP000236291"/>
    </source>
</evidence>